<organism evidence="1 2">
    <name type="scientific">Paraburkholderia youngii</name>
    <dbReference type="NCBI Taxonomy" id="2782701"/>
    <lineage>
        <taxon>Bacteria</taxon>
        <taxon>Pseudomonadati</taxon>
        <taxon>Pseudomonadota</taxon>
        <taxon>Betaproteobacteria</taxon>
        <taxon>Burkholderiales</taxon>
        <taxon>Burkholderiaceae</taxon>
        <taxon>Paraburkholderia</taxon>
    </lineage>
</organism>
<reference evidence="1 2" key="1">
    <citation type="submission" date="2020-08" db="EMBL/GenBank/DDBJ databases">
        <title>Genomic Encyclopedia of Type Strains, Phase IV (KMG-V): Genome sequencing to study the core and pangenomes of soil and plant-associated prokaryotes.</title>
        <authorList>
            <person name="Whitman W."/>
        </authorList>
    </citation>
    <scope>NUCLEOTIDE SEQUENCE [LARGE SCALE GENOMIC DNA]</scope>
    <source>
        <strain evidence="1 2">JPY162</strain>
    </source>
</reference>
<accession>A0A7W8LEX3</accession>
<protein>
    <submittedName>
        <fullName evidence="1">Uncharacterized protein</fullName>
    </submittedName>
</protein>
<sequence length="64" mass="7612">MPFPRRLSSLCRFRRERAHVSQVVGRLNQQEKLVNSLQSPQYRLHESCSRLAPAKTYSMQLRLR</sequence>
<evidence type="ECO:0000313" key="2">
    <source>
        <dbReference type="Proteomes" id="UP000592820"/>
    </source>
</evidence>
<dbReference type="AlphaFoldDB" id="A0A7W8LEX3"/>
<evidence type="ECO:0000313" key="1">
    <source>
        <dbReference type="EMBL" id="MBB5405325.1"/>
    </source>
</evidence>
<proteinExistence type="predicted"/>
<dbReference type="Proteomes" id="UP000592820">
    <property type="component" value="Unassembled WGS sequence"/>
</dbReference>
<comment type="caution">
    <text evidence="1">The sequence shown here is derived from an EMBL/GenBank/DDBJ whole genome shotgun (WGS) entry which is preliminary data.</text>
</comment>
<name>A0A7W8LEX3_9BURK</name>
<dbReference type="EMBL" id="JACHDE010000031">
    <property type="protein sequence ID" value="MBB5405325.1"/>
    <property type="molecule type" value="Genomic_DNA"/>
</dbReference>
<gene>
    <name evidence="1" type="ORF">HDG41_007421</name>
</gene>